<dbReference type="InterPro" id="IPR020843">
    <property type="entry name" value="ER"/>
</dbReference>
<dbReference type="PANTHER" id="PTHR44154:SF1">
    <property type="entry name" value="QUINONE OXIDOREDUCTASE"/>
    <property type="match status" value="1"/>
</dbReference>
<evidence type="ECO:0000259" key="2">
    <source>
        <dbReference type="SMART" id="SM00829"/>
    </source>
</evidence>
<dbReference type="EMBL" id="RXNU01000018">
    <property type="protein sequence ID" value="RTR36797.1"/>
    <property type="molecule type" value="Genomic_DNA"/>
</dbReference>
<evidence type="ECO:0000256" key="1">
    <source>
        <dbReference type="ARBA" id="ARBA00022857"/>
    </source>
</evidence>
<organism evidence="3 4">
    <name type="scientific">Shewanella canadensis</name>
    <dbReference type="NCBI Taxonomy" id="271096"/>
    <lineage>
        <taxon>Bacteria</taxon>
        <taxon>Pseudomonadati</taxon>
        <taxon>Pseudomonadota</taxon>
        <taxon>Gammaproteobacteria</taxon>
        <taxon>Alteromonadales</taxon>
        <taxon>Shewanellaceae</taxon>
        <taxon>Shewanella</taxon>
    </lineage>
</organism>
<dbReference type="InterPro" id="IPR051603">
    <property type="entry name" value="Zinc-ADH_QOR/CCCR"/>
</dbReference>
<dbReference type="RefSeq" id="WP_126523130.1">
    <property type="nucleotide sequence ID" value="NZ_RXNU01000018.1"/>
</dbReference>
<name>A0A3S0ILC9_9GAMM</name>
<evidence type="ECO:0000313" key="3">
    <source>
        <dbReference type="EMBL" id="RTR36797.1"/>
    </source>
</evidence>
<comment type="caution">
    <text evidence="3">The sequence shown here is derived from an EMBL/GenBank/DDBJ whole genome shotgun (WGS) entry which is preliminary data.</text>
</comment>
<dbReference type="SMART" id="SM00829">
    <property type="entry name" value="PKS_ER"/>
    <property type="match status" value="1"/>
</dbReference>
<dbReference type="PANTHER" id="PTHR44154">
    <property type="entry name" value="QUINONE OXIDOREDUCTASE"/>
    <property type="match status" value="1"/>
</dbReference>
<dbReference type="InterPro" id="IPR011032">
    <property type="entry name" value="GroES-like_sf"/>
</dbReference>
<dbReference type="GO" id="GO:0016491">
    <property type="term" value="F:oxidoreductase activity"/>
    <property type="evidence" value="ECO:0007669"/>
    <property type="project" value="InterPro"/>
</dbReference>
<keyword evidence="4" id="KW-1185">Reference proteome</keyword>
<feature type="domain" description="Enoyl reductase (ER)" evidence="2">
    <location>
        <begin position="10"/>
        <end position="323"/>
    </location>
</feature>
<dbReference type="Pfam" id="PF13602">
    <property type="entry name" value="ADH_zinc_N_2"/>
    <property type="match status" value="1"/>
</dbReference>
<sequence length="325" mass="34367">MKAMIIKQLGSSDVFELADKATPIVKAGHMLVEVKASSVNPLDTMLRSSDTPWSANLPEVLHGDVAGIVTEVADDVSRFRVGDEVYGCAGGIAGIDGALAEFMLVDVDLMAHKPKSLTMKEAAAMPLVSITAWEALRNKLAVKKGDKVLIHGATGGVGHIAIQLAKYFGANVTATSMPKNMEIAATIGADNLVNVAQQSVQEYVEQYTDGAGFDAIFDTVAGENIQRSFEAARLYGGVATTLPIENVLQVALKSLSFHSVLMLIPMVEGINRSAHGEILTKVAELVDLGLVKPLLDDSDFTIWQVSDAHARLESGAAVGKIALTA</sequence>
<dbReference type="Gene3D" id="3.90.180.10">
    <property type="entry name" value="Medium-chain alcohol dehydrogenases, catalytic domain"/>
    <property type="match status" value="1"/>
</dbReference>
<gene>
    <name evidence="3" type="ORF">EKG38_21970</name>
</gene>
<evidence type="ECO:0000313" key="4">
    <source>
        <dbReference type="Proteomes" id="UP000267448"/>
    </source>
</evidence>
<keyword evidence="1" id="KW-0521">NADP</keyword>
<dbReference type="Gene3D" id="3.40.50.720">
    <property type="entry name" value="NAD(P)-binding Rossmann-like Domain"/>
    <property type="match status" value="1"/>
</dbReference>
<protein>
    <submittedName>
        <fullName evidence="3">Quinone oxidoreductase</fullName>
    </submittedName>
</protein>
<dbReference type="AlphaFoldDB" id="A0A3S0ILC9"/>
<reference evidence="3 4" key="1">
    <citation type="submission" date="2018-12" db="EMBL/GenBank/DDBJ databases">
        <authorList>
            <person name="Yu L."/>
        </authorList>
    </citation>
    <scope>NUCLEOTIDE SEQUENCE [LARGE SCALE GENOMIC DNA]</scope>
    <source>
        <strain evidence="3 4">HAW-EB2</strain>
    </source>
</reference>
<dbReference type="SUPFAM" id="SSF50129">
    <property type="entry name" value="GroES-like"/>
    <property type="match status" value="1"/>
</dbReference>
<dbReference type="Pfam" id="PF08240">
    <property type="entry name" value="ADH_N"/>
    <property type="match status" value="1"/>
</dbReference>
<dbReference type="Proteomes" id="UP000267448">
    <property type="component" value="Unassembled WGS sequence"/>
</dbReference>
<dbReference type="OrthoDB" id="9785812at2"/>
<dbReference type="InterPro" id="IPR036291">
    <property type="entry name" value="NAD(P)-bd_dom_sf"/>
</dbReference>
<accession>A0A3S0ILC9</accession>
<proteinExistence type="predicted"/>
<dbReference type="SUPFAM" id="SSF51735">
    <property type="entry name" value="NAD(P)-binding Rossmann-fold domains"/>
    <property type="match status" value="1"/>
</dbReference>
<dbReference type="InterPro" id="IPR013154">
    <property type="entry name" value="ADH-like_N"/>
</dbReference>
<dbReference type="CDD" id="cd08272">
    <property type="entry name" value="MDR6"/>
    <property type="match status" value="1"/>
</dbReference>